<dbReference type="Gene3D" id="2.60.120.620">
    <property type="entry name" value="q2cbj1_9rhob like domain"/>
    <property type="match status" value="1"/>
</dbReference>
<evidence type="ECO:0000313" key="2">
    <source>
        <dbReference type="Proteomes" id="UP000253958"/>
    </source>
</evidence>
<dbReference type="GO" id="GO:0005506">
    <property type="term" value="F:iron ion binding"/>
    <property type="evidence" value="ECO:0007669"/>
    <property type="project" value="UniProtKB-ARBA"/>
</dbReference>
<dbReference type="PANTHER" id="PTHR20883:SF46">
    <property type="entry name" value="PHYTANOYL-COA HYDROXYLASE"/>
    <property type="match status" value="1"/>
</dbReference>
<protein>
    <submittedName>
        <fullName evidence="1">Phytanoyl-CoA dioxygenase family protein</fullName>
    </submittedName>
</protein>
<dbReference type="SUPFAM" id="SSF51197">
    <property type="entry name" value="Clavaminate synthase-like"/>
    <property type="match status" value="1"/>
</dbReference>
<dbReference type="AlphaFoldDB" id="A0A1C6TP66"/>
<dbReference type="EMBL" id="CP031263">
    <property type="protein sequence ID" value="AXH93417.1"/>
    <property type="molecule type" value="Genomic_DNA"/>
</dbReference>
<proteinExistence type="predicted"/>
<evidence type="ECO:0000313" key="1">
    <source>
        <dbReference type="EMBL" id="AXH93417.1"/>
    </source>
</evidence>
<keyword evidence="1" id="KW-0223">Dioxygenase</keyword>
<accession>A0A1C6TP66</accession>
<organism evidence="1 2">
    <name type="scientific">Micromonospora aurantiaca</name>
    <name type="common">nom. illeg.</name>
    <dbReference type="NCBI Taxonomy" id="47850"/>
    <lineage>
        <taxon>Bacteria</taxon>
        <taxon>Bacillati</taxon>
        <taxon>Actinomycetota</taxon>
        <taxon>Actinomycetes</taxon>
        <taxon>Micromonosporales</taxon>
        <taxon>Micromonosporaceae</taxon>
        <taxon>Micromonospora</taxon>
    </lineage>
</organism>
<name>A0A1C6TP66_9ACTN</name>
<sequence length="261" mass="28904">MGDTGARSMIDPISDETIRRYREQGFVHVPGVLDADEVARYAEAAAQLLDSHMEIWDGVNGVEVNYVAQAWRKSDTIRELALHPAIGSIALQLADGPMRLYTSEVLAKEPHKAAPTLVHDDETGLPLSSLSRALTAWVALSDVPVERGCLSYVPRSHLRPPEHRQEHMTSFEEFADITDIWPEFPWQPRVTVPLRAGDVTFHHCRTVHLAGSNTSDARRMGHGIVYVNADATYRPGVQDGHMAGFEPGQPLDDEGFPLITL</sequence>
<dbReference type="GO" id="GO:0016706">
    <property type="term" value="F:2-oxoglutarate-dependent dioxygenase activity"/>
    <property type="evidence" value="ECO:0007669"/>
    <property type="project" value="UniProtKB-ARBA"/>
</dbReference>
<dbReference type="OMA" id="VRLYHDQ"/>
<reference evidence="1 2" key="2">
    <citation type="submission" date="2018-08" db="EMBL/GenBank/DDBJ databases">
        <title>Streptomyces kandeliansis sp. nov., an endophytic bacterium isolated from mangrove plant.</title>
        <authorList>
            <person name="Wang R."/>
        </authorList>
    </citation>
    <scope>NUCLEOTIDE SEQUENCE [LARGE SCALE GENOMIC DNA]</scope>
    <source>
        <strain evidence="2">H14(2018)</strain>
    </source>
</reference>
<keyword evidence="1" id="KW-0560">Oxidoreductase</keyword>
<dbReference type="Pfam" id="PF05721">
    <property type="entry name" value="PhyH"/>
    <property type="match status" value="1"/>
</dbReference>
<dbReference type="Proteomes" id="UP000253958">
    <property type="component" value="Chromosome"/>
</dbReference>
<dbReference type="PANTHER" id="PTHR20883">
    <property type="entry name" value="PHYTANOYL-COA DIOXYGENASE DOMAIN CONTAINING 1"/>
    <property type="match status" value="1"/>
</dbReference>
<dbReference type="InterPro" id="IPR008775">
    <property type="entry name" value="Phytyl_CoA_dOase-like"/>
</dbReference>
<gene>
    <name evidence="1" type="ORF">DVH21_27640</name>
</gene>
<reference evidence="1 2" key="1">
    <citation type="submission" date="2018-07" db="EMBL/GenBank/DDBJ databases">
        <authorList>
            <person name="Ye Y."/>
        </authorList>
    </citation>
    <scope>NUCLEOTIDE SEQUENCE [LARGE SCALE GENOMIC DNA]</scope>
    <source>
        <strain evidence="2">H14(2018)</strain>
    </source>
</reference>